<protein>
    <recommendedName>
        <fullName evidence="1">PilZ domain-containing protein</fullName>
    </recommendedName>
</protein>
<evidence type="ECO:0000313" key="2">
    <source>
        <dbReference type="EMBL" id="RDH44819.1"/>
    </source>
</evidence>
<feature type="domain" description="PilZ" evidence="1">
    <location>
        <begin position="15"/>
        <end position="108"/>
    </location>
</feature>
<dbReference type="Pfam" id="PF07238">
    <property type="entry name" value="PilZ"/>
    <property type="match status" value="1"/>
</dbReference>
<evidence type="ECO:0000313" key="3">
    <source>
        <dbReference type="Proteomes" id="UP000257039"/>
    </source>
</evidence>
<dbReference type="EMBL" id="NDXW01000001">
    <property type="protein sequence ID" value="RDH44819.1"/>
    <property type="molecule type" value="Genomic_DNA"/>
</dbReference>
<name>A0A4P9VQ03_9GAMM</name>
<dbReference type="Gene3D" id="2.40.10.220">
    <property type="entry name" value="predicted glycosyltransferase like domains"/>
    <property type="match status" value="1"/>
</dbReference>
<dbReference type="AlphaFoldDB" id="A0A4P9VQ03"/>
<proteinExistence type="predicted"/>
<comment type="caution">
    <text evidence="2">The sequence shown here is derived from an EMBL/GenBank/DDBJ whole genome shotgun (WGS) entry which is preliminary data.</text>
</comment>
<keyword evidence="3" id="KW-1185">Reference proteome</keyword>
<evidence type="ECO:0000259" key="1">
    <source>
        <dbReference type="Pfam" id="PF07238"/>
    </source>
</evidence>
<dbReference type="Proteomes" id="UP000257039">
    <property type="component" value="Unassembled WGS sequence"/>
</dbReference>
<organism evidence="2 3">
    <name type="scientific">Zooshikella ganghwensis</name>
    <dbReference type="NCBI Taxonomy" id="202772"/>
    <lineage>
        <taxon>Bacteria</taxon>
        <taxon>Pseudomonadati</taxon>
        <taxon>Pseudomonadota</taxon>
        <taxon>Gammaproteobacteria</taxon>
        <taxon>Oceanospirillales</taxon>
        <taxon>Zooshikellaceae</taxon>
        <taxon>Zooshikella</taxon>
    </lineage>
</organism>
<sequence length="112" mass="12636">MRLSMNLSNQFYTEKRGFIRMRMETEAKLKALGCSEGNHTLTSMSVKCINLSSTGVLLESKKSLTEGSLLEITIPSEREDFPDFIAEGTVIRVTQKPTDELYEVALKIDKIM</sequence>
<gene>
    <name evidence="2" type="ORF">B9G39_16035</name>
</gene>
<reference evidence="2 3" key="1">
    <citation type="submission" date="2017-04" db="EMBL/GenBank/DDBJ databases">
        <title>Draft genome sequence of Zooshikella ganghwensis VG4 isolated from Red Sea sediments.</title>
        <authorList>
            <person name="Rehman Z."/>
            <person name="Alam I."/>
            <person name="Kamau A."/>
            <person name="Bajic V."/>
            <person name="Leiknes T."/>
        </authorList>
    </citation>
    <scope>NUCLEOTIDE SEQUENCE [LARGE SCALE GENOMIC DNA]</scope>
    <source>
        <strain evidence="2 3">VG4</strain>
    </source>
</reference>
<dbReference type="SUPFAM" id="SSF141371">
    <property type="entry name" value="PilZ domain-like"/>
    <property type="match status" value="1"/>
</dbReference>
<dbReference type="GO" id="GO:0035438">
    <property type="term" value="F:cyclic-di-GMP binding"/>
    <property type="evidence" value="ECO:0007669"/>
    <property type="project" value="InterPro"/>
</dbReference>
<dbReference type="InterPro" id="IPR009875">
    <property type="entry name" value="PilZ_domain"/>
</dbReference>
<accession>A0A4P9VQ03</accession>